<reference evidence="2 3" key="2">
    <citation type="submission" date="2018-07" db="EMBL/GenBank/DDBJ databases">
        <title>Diversity of Mesorhizobium strains in Brazil.</title>
        <authorList>
            <person name="Helene L.C.F."/>
            <person name="Dall'Agnol R."/>
            <person name="Delamuta J.R.M."/>
            <person name="Hungria M."/>
        </authorList>
    </citation>
    <scope>NUCLEOTIDE SEQUENCE [LARGE SCALE GENOMIC DNA]</scope>
    <source>
        <strain evidence="2 3">AC99b</strain>
    </source>
</reference>
<dbReference type="Pfam" id="PF14542">
    <property type="entry name" value="Acetyltransf_CG"/>
    <property type="match status" value="1"/>
</dbReference>
<evidence type="ECO:0000259" key="1">
    <source>
        <dbReference type="PROSITE" id="PS51729"/>
    </source>
</evidence>
<dbReference type="PROSITE" id="PS51729">
    <property type="entry name" value="GNAT_YJDJ"/>
    <property type="match status" value="1"/>
</dbReference>
<dbReference type="RefSeq" id="WP_112094993.1">
    <property type="nucleotide sequence ID" value="NZ_QMBP01000001.1"/>
</dbReference>
<dbReference type="SUPFAM" id="SSF55729">
    <property type="entry name" value="Acyl-CoA N-acyltransferases (Nat)"/>
    <property type="match status" value="1"/>
</dbReference>
<dbReference type="PANTHER" id="PTHR31435">
    <property type="entry name" value="PROTEIN NATD1"/>
    <property type="match status" value="1"/>
</dbReference>
<dbReference type="Proteomes" id="UP000251558">
    <property type="component" value="Unassembled WGS sequence"/>
</dbReference>
<organism evidence="2 3">
    <name type="scientific">Mesorhizobium hawassense</name>
    <dbReference type="NCBI Taxonomy" id="1209954"/>
    <lineage>
        <taxon>Bacteria</taxon>
        <taxon>Pseudomonadati</taxon>
        <taxon>Pseudomonadota</taxon>
        <taxon>Alphaproteobacteria</taxon>
        <taxon>Hyphomicrobiales</taxon>
        <taxon>Phyllobacteriaceae</taxon>
        <taxon>Mesorhizobium</taxon>
    </lineage>
</organism>
<keyword evidence="3" id="KW-1185">Reference proteome</keyword>
<comment type="caution">
    <text evidence="2">The sequence shown here is derived from an EMBL/GenBank/DDBJ whole genome shotgun (WGS) entry which is preliminary data.</text>
</comment>
<keyword evidence="2" id="KW-0808">Transferase</keyword>
<reference evidence="3" key="1">
    <citation type="submission" date="2018-06" db="EMBL/GenBank/DDBJ databases">
        <authorList>
            <person name="Helene L.C."/>
            <person name="Dall'Agnol R."/>
            <person name="Delamuta J.R."/>
            <person name="Hungria M."/>
        </authorList>
    </citation>
    <scope>NUCLEOTIDE SEQUENCE [LARGE SCALE GENOMIC DNA]</scope>
    <source>
        <strain evidence="3">AC99b</strain>
    </source>
</reference>
<protein>
    <submittedName>
        <fullName evidence="2">N-acetyltransferase</fullName>
    </submittedName>
</protein>
<dbReference type="InterPro" id="IPR045057">
    <property type="entry name" value="Gcn5-rel_NAT"/>
</dbReference>
<dbReference type="Gene3D" id="3.40.630.30">
    <property type="match status" value="1"/>
</dbReference>
<dbReference type="InterPro" id="IPR016181">
    <property type="entry name" value="Acyl_CoA_acyltransferase"/>
</dbReference>
<dbReference type="GO" id="GO:0016740">
    <property type="term" value="F:transferase activity"/>
    <property type="evidence" value="ECO:0007669"/>
    <property type="project" value="UniProtKB-KW"/>
</dbReference>
<evidence type="ECO:0000313" key="3">
    <source>
        <dbReference type="Proteomes" id="UP000251558"/>
    </source>
</evidence>
<gene>
    <name evidence="2" type="ORF">DPM33_00740</name>
</gene>
<dbReference type="PANTHER" id="PTHR31435:SF10">
    <property type="entry name" value="BSR4717 PROTEIN"/>
    <property type="match status" value="1"/>
</dbReference>
<sequence>MHAQVVENVPLHRFELPIATETLAAAHYLIESGKVVLIHTEVPPELSGHGIASRLAQGTFELLRKTGRKAILKCPFMSWFFEKHPEYADVVDG</sequence>
<dbReference type="InterPro" id="IPR031165">
    <property type="entry name" value="GNAT_YJDJ"/>
</dbReference>
<dbReference type="AlphaFoldDB" id="A0A330HVL8"/>
<feature type="domain" description="N-acetyltransferase" evidence="1">
    <location>
        <begin position="6"/>
        <end position="92"/>
    </location>
</feature>
<dbReference type="OrthoDB" id="9800945at2"/>
<accession>A0A330HVL8</accession>
<name>A0A330HVL8_9HYPH</name>
<evidence type="ECO:0000313" key="2">
    <source>
        <dbReference type="EMBL" id="RAZ92465.1"/>
    </source>
</evidence>
<proteinExistence type="predicted"/>
<dbReference type="EMBL" id="QMBP01000001">
    <property type="protein sequence ID" value="RAZ92465.1"/>
    <property type="molecule type" value="Genomic_DNA"/>
</dbReference>